<dbReference type="KEGG" id="deo:CAY53_06460"/>
<keyword evidence="3" id="KW-1185">Reference proteome</keyword>
<evidence type="ECO:0000313" key="2">
    <source>
        <dbReference type="EMBL" id="AVD71172.1"/>
    </source>
</evidence>
<keyword evidence="1" id="KW-1133">Transmembrane helix</keyword>
<dbReference type="InterPro" id="IPR018580">
    <property type="entry name" value="Uncharacterised_YfhO"/>
</dbReference>
<protein>
    <recommendedName>
        <fullName evidence="4">Membrane protein 6-pyruvoyl-tetrahydropterin synthase-related domain-containing protein</fullName>
    </recommendedName>
</protein>
<reference evidence="2 3" key="1">
    <citation type="journal article" date="2018" name="MBio">
        <title>Insights into the evolution of host association through the isolation and characterization of a novel human periodontal pathobiont, Desulfobulbus oralis.</title>
        <authorList>
            <person name="Cross K.L."/>
            <person name="Chirania P."/>
            <person name="Xiong W."/>
            <person name="Beall C.J."/>
            <person name="Elkins J.G."/>
            <person name="Giannone R.J."/>
            <person name="Griffen A.L."/>
            <person name="Guss A.M."/>
            <person name="Hettich R.L."/>
            <person name="Joshi S.S."/>
            <person name="Mokrzan E.M."/>
            <person name="Martin R.K."/>
            <person name="Zhulin I.B."/>
            <person name="Leys E.J."/>
            <person name="Podar M."/>
        </authorList>
    </citation>
    <scope>NUCLEOTIDE SEQUENCE [LARGE SCALE GENOMIC DNA]</scope>
    <source>
        <strain evidence="2 3">ORNL</strain>
    </source>
</reference>
<evidence type="ECO:0000256" key="1">
    <source>
        <dbReference type="SAM" id="Phobius"/>
    </source>
</evidence>
<feature type="transmembrane region" description="Helical" evidence="1">
    <location>
        <begin position="361"/>
        <end position="387"/>
    </location>
</feature>
<keyword evidence="1" id="KW-0472">Membrane</keyword>
<name>A0A2L1GNC9_9BACT</name>
<gene>
    <name evidence="2" type="ORF">CAY53_06460</name>
</gene>
<feature type="transmembrane region" description="Helical" evidence="1">
    <location>
        <begin position="247"/>
        <end position="270"/>
    </location>
</feature>
<sequence length="801" mass="93040">MMSVVRLGAAVSSWRGISPRMTLACRKAASLAAAHETYTLALVILLIWSYIFHEYFIFDKIFIFDYYAVDTISQFYPIEYFRVKNLLSGHIPFWSFQFGLGENVYNLTAGLNPFNIIYLAFGADHIAEAISFIILLKFLAAALFFHAFLQKLNFSRALAFFGALAYTFSGYMVLNSHWYHYPNYAVFAAMFLYFFELWFQQKIWLPLVLLVGLLSIKLELQILHIGFFGFFYVLYRCVNQVRKPAKIFFLYIKLICFYFIGIAIWSYFLLPDVYRYFYSDRIKKSFSTVTQTSFIEKLFNFASIDNIIHNVARFFSPDALFSWLFYHGSINYFEDSTLYIGIAAFLFFLVPLVIREKNIRMLWIFPLISMIIISIPYIKTALLIFISHSFKHLSFYCSFYALFTFMIILQNFFYGKDNEKFISKIKKISFVILIIITLFFLYLAKYKYIGNFKINLNTIAVSIAFSIIFCVSLLIYNKKNHIFIKNFLLALLIVEIIISSRVVAGSIPGQFLPFFEKRQVAYFNKDTKSALDYIKKIDDSFFRIEKNYSEFSLNDALIQNYFGTTSYLAFPGQGKKNFYQAFNLSRSLLSYSRGLEDHKNLQDLLAVKYFLQRRDLGNSAPSGFSYLKSFGNIDIYRNEHVHSFGCMFYHQISPEAFQQLSLEERNRITSTAVVSAEAQPGIARVSGPPAEHMAQPDEGDALLLTHWDEEHFVGDITTRRPGLLFFPVPHDPGWHVQVDGREERLLCLDFAFSGLALTTPGRHHVELIYRPPFMILGLALTGISLLLTLLLWWRHPRIAAY</sequence>
<dbReference type="OrthoDB" id="9815466at2"/>
<feature type="transmembrane region" description="Helical" evidence="1">
    <location>
        <begin position="425"/>
        <end position="444"/>
    </location>
</feature>
<keyword evidence="1" id="KW-0812">Transmembrane</keyword>
<proteinExistence type="predicted"/>
<feature type="transmembrane region" description="Helical" evidence="1">
    <location>
        <begin position="456"/>
        <end position="476"/>
    </location>
</feature>
<dbReference type="Proteomes" id="UP000239867">
    <property type="component" value="Chromosome"/>
</dbReference>
<accession>A0A2L1GNC9</accession>
<feature type="transmembrane region" description="Helical" evidence="1">
    <location>
        <begin position="336"/>
        <end position="354"/>
    </location>
</feature>
<feature type="transmembrane region" description="Helical" evidence="1">
    <location>
        <begin position="488"/>
        <end position="507"/>
    </location>
</feature>
<feature type="transmembrane region" description="Helical" evidence="1">
    <location>
        <begin position="154"/>
        <end position="174"/>
    </location>
</feature>
<dbReference type="RefSeq" id="WP_104936446.1">
    <property type="nucleotide sequence ID" value="NZ_CP021255.1"/>
</dbReference>
<dbReference type="EMBL" id="CP021255">
    <property type="protein sequence ID" value="AVD71172.1"/>
    <property type="molecule type" value="Genomic_DNA"/>
</dbReference>
<dbReference type="AlphaFoldDB" id="A0A2L1GNC9"/>
<dbReference type="PANTHER" id="PTHR38454">
    <property type="entry name" value="INTEGRAL MEMBRANE PROTEIN-RELATED"/>
    <property type="match status" value="1"/>
</dbReference>
<evidence type="ECO:0000313" key="3">
    <source>
        <dbReference type="Proteomes" id="UP000239867"/>
    </source>
</evidence>
<dbReference type="Pfam" id="PF09586">
    <property type="entry name" value="YfhO"/>
    <property type="match status" value="2"/>
</dbReference>
<feature type="transmembrane region" description="Helical" evidence="1">
    <location>
        <begin position="40"/>
        <end position="58"/>
    </location>
</feature>
<organism evidence="2 3">
    <name type="scientific">Desulfobulbus oralis</name>
    <dbReference type="NCBI Taxonomy" id="1986146"/>
    <lineage>
        <taxon>Bacteria</taxon>
        <taxon>Pseudomonadati</taxon>
        <taxon>Thermodesulfobacteriota</taxon>
        <taxon>Desulfobulbia</taxon>
        <taxon>Desulfobulbales</taxon>
        <taxon>Desulfobulbaceae</taxon>
        <taxon>Desulfobulbus</taxon>
    </lineage>
</organism>
<feature type="transmembrane region" description="Helical" evidence="1">
    <location>
        <begin position="205"/>
        <end position="235"/>
    </location>
</feature>
<dbReference type="PANTHER" id="PTHR38454:SF1">
    <property type="entry name" value="INTEGRAL MEMBRANE PROTEIN"/>
    <property type="match status" value="1"/>
</dbReference>
<feature type="transmembrane region" description="Helical" evidence="1">
    <location>
        <begin position="129"/>
        <end position="148"/>
    </location>
</feature>
<evidence type="ECO:0008006" key="4">
    <source>
        <dbReference type="Google" id="ProtNLM"/>
    </source>
</evidence>
<feature type="transmembrane region" description="Helical" evidence="1">
    <location>
        <begin position="393"/>
        <end position="413"/>
    </location>
</feature>
<feature type="transmembrane region" description="Helical" evidence="1">
    <location>
        <begin position="773"/>
        <end position="793"/>
    </location>
</feature>